<comment type="caution">
    <text evidence="8">The sequence shown here is derived from an EMBL/GenBank/DDBJ whole genome shotgun (WGS) entry which is preliminary data.</text>
</comment>
<feature type="transmembrane region" description="Helical" evidence="6">
    <location>
        <begin position="398"/>
        <end position="418"/>
    </location>
</feature>
<dbReference type="EMBL" id="VUMZ01000003">
    <property type="protein sequence ID" value="MST51592.1"/>
    <property type="molecule type" value="Genomic_DNA"/>
</dbReference>
<evidence type="ECO:0000256" key="1">
    <source>
        <dbReference type="ARBA" id="ARBA00004651"/>
    </source>
</evidence>
<protein>
    <submittedName>
        <fullName evidence="8">DNA internalization-related competence protein ComEC/Rec2</fullName>
    </submittedName>
</protein>
<feature type="transmembrane region" description="Helical" evidence="6">
    <location>
        <begin position="334"/>
        <end position="354"/>
    </location>
</feature>
<keyword evidence="5 6" id="KW-0472">Membrane</keyword>
<dbReference type="PANTHER" id="PTHR30619:SF1">
    <property type="entry name" value="RECOMBINATION PROTEIN 2"/>
    <property type="match status" value="1"/>
</dbReference>
<name>A0A6L5Y687_9FIRM</name>
<gene>
    <name evidence="8" type="ORF">FYJ64_04625</name>
</gene>
<dbReference type="NCBIfam" id="TIGR00360">
    <property type="entry name" value="ComEC_N-term"/>
    <property type="match status" value="1"/>
</dbReference>
<dbReference type="SUPFAM" id="SSF56281">
    <property type="entry name" value="Metallo-hydrolase/oxidoreductase"/>
    <property type="match status" value="1"/>
</dbReference>
<keyword evidence="2" id="KW-1003">Cell membrane</keyword>
<organism evidence="8 9">
    <name type="scientific">Hornefia butyriciproducens</name>
    <dbReference type="NCBI Taxonomy" id="2652293"/>
    <lineage>
        <taxon>Bacteria</taxon>
        <taxon>Bacillati</taxon>
        <taxon>Bacillota</taxon>
        <taxon>Clostridia</taxon>
        <taxon>Peptostreptococcales</taxon>
        <taxon>Anaerovoracaceae</taxon>
        <taxon>Hornefia</taxon>
    </lineage>
</organism>
<feature type="transmembrane region" description="Helical" evidence="6">
    <location>
        <begin position="312"/>
        <end position="329"/>
    </location>
</feature>
<dbReference type="InterPro" id="IPR001279">
    <property type="entry name" value="Metallo-B-lactamas"/>
</dbReference>
<dbReference type="InterPro" id="IPR036866">
    <property type="entry name" value="RibonucZ/Hydroxyglut_hydro"/>
</dbReference>
<proteinExistence type="predicted"/>
<feature type="domain" description="Metallo-beta-lactamase" evidence="7">
    <location>
        <begin position="521"/>
        <end position="700"/>
    </location>
</feature>
<evidence type="ECO:0000259" key="7">
    <source>
        <dbReference type="SMART" id="SM00849"/>
    </source>
</evidence>
<evidence type="ECO:0000256" key="4">
    <source>
        <dbReference type="ARBA" id="ARBA00022989"/>
    </source>
</evidence>
<feature type="transmembrane region" description="Helical" evidence="6">
    <location>
        <begin position="273"/>
        <end position="306"/>
    </location>
</feature>
<dbReference type="InterPro" id="IPR035681">
    <property type="entry name" value="ComA-like_MBL"/>
</dbReference>
<evidence type="ECO:0000256" key="3">
    <source>
        <dbReference type="ARBA" id="ARBA00022692"/>
    </source>
</evidence>
<keyword evidence="3 6" id="KW-0812">Transmembrane</keyword>
<dbReference type="InterPro" id="IPR052159">
    <property type="entry name" value="Competence_DNA_uptake"/>
</dbReference>
<dbReference type="PANTHER" id="PTHR30619">
    <property type="entry name" value="DNA INTERNALIZATION/COMPETENCE PROTEIN COMEC/REC2"/>
    <property type="match status" value="1"/>
</dbReference>
<dbReference type="SMART" id="SM00849">
    <property type="entry name" value="Lactamase_B"/>
    <property type="match status" value="1"/>
</dbReference>
<feature type="transmembrane region" description="Helical" evidence="6">
    <location>
        <begin position="366"/>
        <end position="386"/>
    </location>
</feature>
<dbReference type="InterPro" id="IPR004797">
    <property type="entry name" value="Competence_ComEC/Rec2"/>
</dbReference>
<dbReference type="NCBIfam" id="TIGR00361">
    <property type="entry name" value="ComEC_Rec2"/>
    <property type="match status" value="1"/>
</dbReference>
<dbReference type="Pfam" id="PF00753">
    <property type="entry name" value="Lactamase_B"/>
    <property type="match status" value="1"/>
</dbReference>
<feature type="transmembrane region" description="Helical" evidence="6">
    <location>
        <begin position="53"/>
        <end position="75"/>
    </location>
</feature>
<dbReference type="InterPro" id="IPR025405">
    <property type="entry name" value="DUF4131"/>
</dbReference>
<sequence length="748" mass="82843">MEETMRRKLTGAALMLIVGIAAGHFSRLVSLGVILPAAFFIRRTKSDRRDLAVFLLLFYVCGVLCLISSDIAWAGGAEYNGNEVCPMEAEVLSVESEDTGIRMECRLISYNGRKVPLLLRQKILLHSYAPVKENWRLTGRRVFFHGRLSAPDSAGNPRCFNYRMYLRSRGISHIGTVNAFRLRPSGGIHPLSFSKRRILGIRERFMARLSCDEETKGVVRGLLFGDTSAMDEQIYEDFQSNGTAHVLAVSGLHIGVLYGVYRRLTRKRKSVPATAGLVFFLFFYGTMTLWSVSVTRAVLLILLVVLGDALDRRYDLLCALSLTAMLVLLHQPYALFGAGFQMSFLAVIFINFLTPALKRYIPEETAAMLAVQGGMIPYTAYMFNYIPLLSLLCNIPVIFLLSIAVPAGLAALLISVAAGTPGIPGEVFCGIVQMMTCCNRLLSQQGLFSIDVVSPPLALVAAVYLCVLFFVSETCSVRRNRRDRNFLRTAAVCILGVSLIFATGDRTPFDDACAVMVDVGQGDCMHIRTAGGADILLDGGGRKEYNVGKKILKPYLLKNRHRQVDLALATHLHTDHYRGLKELKEVYPVRRTVLSGNAGQRIDLGNGEAVEILWPIQRDDSVEDENRNSMIFRVTVRGIRILVTGDITGEGERMLLERYMGTDALKCDVLKVAHHGSRYSSTREFLKAASPKIAVIGVGRNTYGHPAEETLRRLEDCGVRVFRTDRQGAVGIIAKKNGLEVVTNWRGP</sequence>
<dbReference type="Pfam" id="PF03772">
    <property type="entry name" value="Competence"/>
    <property type="match status" value="1"/>
</dbReference>
<dbReference type="AlphaFoldDB" id="A0A6L5Y687"/>
<keyword evidence="4 6" id="KW-1133">Transmembrane helix</keyword>
<dbReference type="Proteomes" id="UP000474676">
    <property type="component" value="Unassembled WGS sequence"/>
</dbReference>
<dbReference type="GO" id="GO:0005886">
    <property type="term" value="C:plasma membrane"/>
    <property type="evidence" value="ECO:0007669"/>
    <property type="project" value="UniProtKB-SubCell"/>
</dbReference>
<evidence type="ECO:0000256" key="5">
    <source>
        <dbReference type="ARBA" id="ARBA00023136"/>
    </source>
</evidence>
<dbReference type="InterPro" id="IPR004477">
    <property type="entry name" value="ComEC_N"/>
</dbReference>
<evidence type="ECO:0000256" key="2">
    <source>
        <dbReference type="ARBA" id="ARBA00022475"/>
    </source>
</evidence>
<evidence type="ECO:0000313" key="9">
    <source>
        <dbReference type="Proteomes" id="UP000474676"/>
    </source>
</evidence>
<reference evidence="8 9" key="1">
    <citation type="submission" date="2019-08" db="EMBL/GenBank/DDBJ databases">
        <title>In-depth cultivation of the pig gut microbiome towards novel bacterial diversity and tailored functional studies.</title>
        <authorList>
            <person name="Wylensek D."/>
            <person name="Hitch T.C.A."/>
            <person name="Clavel T."/>
        </authorList>
    </citation>
    <scope>NUCLEOTIDE SEQUENCE [LARGE SCALE GENOMIC DNA]</scope>
    <source>
        <strain evidence="8 9">WCA-MUC-591-APC-3H</strain>
    </source>
</reference>
<keyword evidence="9" id="KW-1185">Reference proteome</keyword>
<accession>A0A6L5Y687</accession>
<evidence type="ECO:0000256" key="6">
    <source>
        <dbReference type="SAM" id="Phobius"/>
    </source>
</evidence>
<dbReference type="Gene3D" id="3.60.15.10">
    <property type="entry name" value="Ribonuclease Z/Hydroxyacylglutathione hydrolase-like"/>
    <property type="match status" value="2"/>
</dbReference>
<feature type="transmembrane region" description="Helical" evidence="6">
    <location>
        <begin position="12"/>
        <end position="41"/>
    </location>
</feature>
<feature type="transmembrane region" description="Helical" evidence="6">
    <location>
        <begin position="457"/>
        <end position="474"/>
    </location>
</feature>
<feature type="transmembrane region" description="Helical" evidence="6">
    <location>
        <begin position="486"/>
        <end position="504"/>
    </location>
</feature>
<evidence type="ECO:0000313" key="8">
    <source>
        <dbReference type="EMBL" id="MST51592.1"/>
    </source>
</evidence>
<dbReference type="GO" id="GO:0030420">
    <property type="term" value="P:establishment of competence for transformation"/>
    <property type="evidence" value="ECO:0007669"/>
    <property type="project" value="InterPro"/>
</dbReference>
<comment type="subcellular location">
    <subcellularLocation>
        <location evidence="1">Cell membrane</location>
        <topology evidence="1">Multi-pass membrane protein</topology>
    </subcellularLocation>
</comment>
<dbReference type="Pfam" id="PF13567">
    <property type="entry name" value="DUF4131"/>
    <property type="match status" value="1"/>
</dbReference>
<dbReference type="CDD" id="cd07731">
    <property type="entry name" value="ComA-like_MBL-fold"/>
    <property type="match status" value="1"/>
</dbReference>